<comment type="caution">
    <text evidence="2">The sequence shown here is derived from an EMBL/GenBank/DDBJ whole genome shotgun (WGS) entry which is preliminary data.</text>
</comment>
<evidence type="ECO:0000256" key="1">
    <source>
        <dbReference type="SAM" id="Phobius"/>
    </source>
</evidence>
<dbReference type="EMBL" id="MLJW01000041">
    <property type="protein sequence ID" value="OIR06756.1"/>
    <property type="molecule type" value="Genomic_DNA"/>
</dbReference>
<keyword evidence="1" id="KW-0812">Transmembrane</keyword>
<dbReference type="Gene3D" id="1.20.5.340">
    <property type="match status" value="1"/>
</dbReference>
<dbReference type="AlphaFoldDB" id="A0A1J5SYT5"/>
<sequence length="91" mass="9941">MSAVTFDTLKFVKTLENAGFNAQQAEAIAQAQQTAISESAELILATKDDVTSIRSDILKVDAEIRLLKWMSGATFAAVMTILIRLFLSIPH</sequence>
<protein>
    <recommendedName>
        <fullName evidence="3">DUF1640 domain-containing protein</fullName>
    </recommendedName>
</protein>
<proteinExistence type="predicted"/>
<evidence type="ECO:0000313" key="2">
    <source>
        <dbReference type="EMBL" id="OIR06756.1"/>
    </source>
</evidence>
<organism evidence="2">
    <name type="scientific">mine drainage metagenome</name>
    <dbReference type="NCBI Taxonomy" id="410659"/>
    <lineage>
        <taxon>unclassified sequences</taxon>
        <taxon>metagenomes</taxon>
        <taxon>ecological metagenomes</taxon>
    </lineage>
</organism>
<feature type="transmembrane region" description="Helical" evidence="1">
    <location>
        <begin position="69"/>
        <end position="87"/>
    </location>
</feature>
<accession>A0A1J5SYT5</accession>
<evidence type="ECO:0008006" key="3">
    <source>
        <dbReference type="Google" id="ProtNLM"/>
    </source>
</evidence>
<keyword evidence="1" id="KW-0472">Membrane</keyword>
<gene>
    <name evidence="2" type="ORF">GALL_110040</name>
</gene>
<keyword evidence="1" id="KW-1133">Transmembrane helix</keyword>
<name>A0A1J5SYT5_9ZZZZ</name>
<reference evidence="2" key="1">
    <citation type="submission" date="2016-10" db="EMBL/GenBank/DDBJ databases">
        <title>Sequence of Gallionella enrichment culture.</title>
        <authorList>
            <person name="Poehlein A."/>
            <person name="Muehling M."/>
            <person name="Daniel R."/>
        </authorList>
    </citation>
    <scope>NUCLEOTIDE SEQUENCE</scope>
</reference>